<organism evidence="1 2">
    <name type="scientific">Brassica campestris</name>
    <name type="common">Field mustard</name>
    <dbReference type="NCBI Taxonomy" id="3711"/>
    <lineage>
        <taxon>Eukaryota</taxon>
        <taxon>Viridiplantae</taxon>
        <taxon>Streptophyta</taxon>
        <taxon>Embryophyta</taxon>
        <taxon>Tracheophyta</taxon>
        <taxon>Spermatophyta</taxon>
        <taxon>Magnoliopsida</taxon>
        <taxon>eudicotyledons</taxon>
        <taxon>Gunneridae</taxon>
        <taxon>Pentapetalae</taxon>
        <taxon>rosids</taxon>
        <taxon>malvids</taxon>
        <taxon>Brassicales</taxon>
        <taxon>Brassicaceae</taxon>
        <taxon>Brassiceae</taxon>
        <taxon>Brassica</taxon>
    </lineage>
</organism>
<name>A0A8D9CYQ7_BRACM</name>
<dbReference type="EMBL" id="LS974625">
    <property type="protein sequence ID" value="CAG7866046.1"/>
    <property type="molecule type" value="Genomic_DNA"/>
</dbReference>
<protein>
    <submittedName>
        <fullName evidence="1">Uncharacterized protein</fullName>
    </submittedName>
</protein>
<evidence type="ECO:0000313" key="1">
    <source>
        <dbReference type="EMBL" id="CAG7866046.1"/>
    </source>
</evidence>
<proteinExistence type="predicted"/>
<dbReference type="Gramene" id="A09p65130.2_BraZ1">
    <property type="protein sequence ID" value="A09p65130.2_BraZ1.CDS.1"/>
    <property type="gene ID" value="A09g65130.2_BraZ1"/>
</dbReference>
<accession>A0A8D9CYQ7</accession>
<dbReference type="AlphaFoldDB" id="A0A8D9CYQ7"/>
<sequence length="49" mass="5992">MDKRDSKIKEKLVSVKHSTEVKAFKEQTAIMKQRGRRWRLSYKWRALRS</sequence>
<gene>
    <name evidence="1" type="ORF">BRAPAZ1V2_A09P65130.2</name>
</gene>
<evidence type="ECO:0000313" key="2">
    <source>
        <dbReference type="Proteomes" id="UP000694005"/>
    </source>
</evidence>
<reference evidence="1 2" key="1">
    <citation type="submission" date="2021-07" db="EMBL/GenBank/DDBJ databases">
        <authorList>
            <consortium name="Genoscope - CEA"/>
            <person name="William W."/>
        </authorList>
    </citation>
    <scope>NUCLEOTIDE SEQUENCE [LARGE SCALE GENOMIC DNA]</scope>
</reference>
<dbReference type="Proteomes" id="UP000694005">
    <property type="component" value="Chromosome A09"/>
</dbReference>